<feature type="compositionally biased region" description="Polar residues" evidence="5">
    <location>
        <begin position="356"/>
        <end position="369"/>
    </location>
</feature>
<dbReference type="Pfam" id="PF04479">
    <property type="entry name" value="RTA1"/>
    <property type="match status" value="1"/>
</dbReference>
<keyword evidence="2 6" id="KW-0812">Transmembrane</keyword>
<keyword evidence="3 6" id="KW-1133">Transmembrane helix</keyword>
<organism evidence="7 8">
    <name type="scientific">Oculimacula yallundae</name>
    <dbReference type="NCBI Taxonomy" id="86028"/>
    <lineage>
        <taxon>Eukaryota</taxon>
        <taxon>Fungi</taxon>
        <taxon>Dikarya</taxon>
        <taxon>Ascomycota</taxon>
        <taxon>Pezizomycotina</taxon>
        <taxon>Leotiomycetes</taxon>
        <taxon>Helotiales</taxon>
        <taxon>Ploettnerulaceae</taxon>
        <taxon>Oculimacula</taxon>
    </lineage>
</organism>
<proteinExistence type="predicted"/>
<evidence type="ECO:0000256" key="6">
    <source>
        <dbReference type="SAM" id="Phobius"/>
    </source>
</evidence>
<accession>A0ABR4C897</accession>
<evidence type="ECO:0000313" key="7">
    <source>
        <dbReference type="EMBL" id="KAL2065965.1"/>
    </source>
</evidence>
<dbReference type="PANTHER" id="PTHR31465">
    <property type="entry name" value="PROTEIN RTA1-RELATED"/>
    <property type="match status" value="1"/>
</dbReference>
<feature type="transmembrane region" description="Helical" evidence="6">
    <location>
        <begin position="49"/>
        <end position="67"/>
    </location>
</feature>
<name>A0ABR4C897_9HELO</name>
<feature type="transmembrane region" description="Helical" evidence="6">
    <location>
        <begin position="242"/>
        <end position="260"/>
    </location>
</feature>
<comment type="caution">
    <text evidence="7">The sequence shown here is derived from an EMBL/GenBank/DDBJ whole genome shotgun (WGS) entry which is preliminary data.</text>
</comment>
<evidence type="ECO:0000256" key="3">
    <source>
        <dbReference type="ARBA" id="ARBA00022989"/>
    </source>
</evidence>
<feature type="transmembrane region" description="Helical" evidence="6">
    <location>
        <begin position="21"/>
        <end position="43"/>
    </location>
</feature>
<dbReference type="PANTHER" id="PTHR31465:SF28">
    <property type="entry name" value="DOMAIN PROTEIN, PUTATIVE-RELATED"/>
    <property type="match status" value="1"/>
</dbReference>
<gene>
    <name evidence="7" type="ORF">VTL71DRAFT_3635</name>
</gene>
<evidence type="ECO:0000256" key="5">
    <source>
        <dbReference type="SAM" id="MobiDB-lite"/>
    </source>
</evidence>
<evidence type="ECO:0000256" key="2">
    <source>
        <dbReference type="ARBA" id="ARBA00022692"/>
    </source>
</evidence>
<evidence type="ECO:0000256" key="1">
    <source>
        <dbReference type="ARBA" id="ARBA00004141"/>
    </source>
</evidence>
<feature type="transmembrane region" description="Helical" evidence="6">
    <location>
        <begin position="127"/>
        <end position="146"/>
    </location>
</feature>
<sequence length="369" mass="41931">MASVTDGPKVPITNWFDYDPLLAPAVVFGILYAVAFVVTAFQFFRYKSWFWICMVVGALMEAVGYVARIFSVAKKDDKGLYILHFVAIFIAPAVMAASLYMAMGRVALHAAPAEYQTVKHLWIPPRYMTPLFVICDIAAFVTQVFGGTESTDTDRETAKNGLEIMKIGLIIQLLCFGFFLIISVRFRYVAKRFEQSWPDRQWPTFLLAINIAGGLIFVRCVYRLIEFSQGQDGYLLTHEWNFYIFETCFILPVFFIFNWYHPARYLSNLGFRQQRPGAQVVGGQKWYSPAKYIPARFLSSAGTRQPGSDFPVDDVYKWNSPAKYIPALRKNTVGRKEQQVDVELSEGTGGWEQNHEGTNPPTEARTSSV</sequence>
<evidence type="ECO:0000256" key="4">
    <source>
        <dbReference type="ARBA" id="ARBA00023136"/>
    </source>
</evidence>
<reference evidence="7 8" key="1">
    <citation type="journal article" date="2024" name="Commun. Biol.">
        <title>Comparative genomic analysis of thermophilic fungi reveals convergent evolutionary adaptations and gene losses.</title>
        <authorList>
            <person name="Steindorff A.S."/>
            <person name="Aguilar-Pontes M.V."/>
            <person name="Robinson A.J."/>
            <person name="Andreopoulos B."/>
            <person name="LaButti K."/>
            <person name="Kuo A."/>
            <person name="Mondo S."/>
            <person name="Riley R."/>
            <person name="Otillar R."/>
            <person name="Haridas S."/>
            <person name="Lipzen A."/>
            <person name="Grimwood J."/>
            <person name="Schmutz J."/>
            <person name="Clum A."/>
            <person name="Reid I.D."/>
            <person name="Moisan M.C."/>
            <person name="Butler G."/>
            <person name="Nguyen T.T.M."/>
            <person name="Dewar K."/>
            <person name="Conant G."/>
            <person name="Drula E."/>
            <person name="Henrissat B."/>
            <person name="Hansel C."/>
            <person name="Singer S."/>
            <person name="Hutchinson M.I."/>
            <person name="de Vries R.P."/>
            <person name="Natvig D.O."/>
            <person name="Powell A.J."/>
            <person name="Tsang A."/>
            <person name="Grigoriev I.V."/>
        </authorList>
    </citation>
    <scope>NUCLEOTIDE SEQUENCE [LARGE SCALE GENOMIC DNA]</scope>
    <source>
        <strain evidence="7 8">CBS 494.80</strain>
    </source>
</reference>
<feature type="transmembrane region" description="Helical" evidence="6">
    <location>
        <begin position="79"/>
        <end position="102"/>
    </location>
</feature>
<keyword evidence="8" id="KW-1185">Reference proteome</keyword>
<dbReference type="InterPro" id="IPR007568">
    <property type="entry name" value="RTA1"/>
</dbReference>
<comment type="subcellular location">
    <subcellularLocation>
        <location evidence="1">Membrane</location>
        <topology evidence="1">Multi-pass membrane protein</topology>
    </subcellularLocation>
</comment>
<dbReference type="EMBL" id="JAZHXI010000012">
    <property type="protein sequence ID" value="KAL2065965.1"/>
    <property type="molecule type" value="Genomic_DNA"/>
</dbReference>
<feature type="transmembrane region" description="Helical" evidence="6">
    <location>
        <begin position="202"/>
        <end position="222"/>
    </location>
</feature>
<evidence type="ECO:0000313" key="8">
    <source>
        <dbReference type="Proteomes" id="UP001595075"/>
    </source>
</evidence>
<keyword evidence="4 6" id="KW-0472">Membrane</keyword>
<dbReference type="Proteomes" id="UP001595075">
    <property type="component" value="Unassembled WGS sequence"/>
</dbReference>
<protein>
    <submittedName>
        <fullName evidence="7">Uncharacterized protein</fullName>
    </submittedName>
</protein>
<feature type="region of interest" description="Disordered" evidence="5">
    <location>
        <begin position="342"/>
        <end position="369"/>
    </location>
</feature>
<feature type="transmembrane region" description="Helical" evidence="6">
    <location>
        <begin position="167"/>
        <end position="190"/>
    </location>
</feature>